<name>A0A6D2IBT6_9BRAS</name>
<evidence type="ECO:0000259" key="2">
    <source>
        <dbReference type="PROSITE" id="PS50076"/>
    </source>
</evidence>
<organism evidence="3 4">
    <name type="scientific">Microthlaspi erraticum</name>
    <dbReference type="NCBI Taxonomy" id="1685480"/>
    <lineage>
        <taxon>Eukaryota</taxon>
        <taxon>Viridiplantae</taxon>
        <taxon>Streptophyta</taxon>
        <taxon>Embryophyta</taxon>
        <taxon>Tracheophyta</taxon>
        <taxon>Spermatophyta</taxon>
        <taxon>Magnoliopsida</taxon>
        <taxon>eudicotyledons</taxon>
        <taxon>Gunneridae</taxon>
        <taxon>Pentapetalae</taxon>
        <taxon>rosids</taxon>
        <taxon>malvids</taxon>
        <taxon>Brassicales</taxon>
        <taxon>Brassicaceae</taxon>
        <taxon>Coluteocarpeae</taxon>
        <taxon>Microthlaspi</taxon>
    </lineage>
</organism>
<feature type="region of interest" description="Disordered" evidence="1">
    <location>
        <begin position="319"/>
        <end position="388"/>
    </location>
</feature>
<feature type="compositionally biased region" description="Low complexity" evidence="1">
    <location>
        <begin position="355"/>
        <end position="365"/>
    </location>
</feature>
<dbReference type="SMART" id="SM00271">
    <property type="entry name" value="DnaJ"/>
    <property type="match status" value="1"/>
</dbReference>
<dbReference type="Pfam" id="PF13370">
    <property type="entry name" value="Fer4_13"/>
    <property type="match status" value="1"/>
</dbReference>
<sequence>MSPTILTPTTLPPSTTAWLCTTSQKLTTIRSPLKLKCRATSSSSSITDFDLYDLLGVDRSSDKSQIKAAYRALQKRCHPDIAGDPGHDMAIILNEAYKLLSDPISRQAYDKEQAKLEELRGYTGKPIYSVWCGPETEQRAVFVDEVKCVGCLKCALIAERTFAIETAHGRARAVAQWADPESKIQEAIEACPVDCIAMVERSDLAPLEFLMSKQPRGKVRIGVGNTVGERVSNVFVEVKKFQERYAEAMSKTTRENSQETDLQREVRLSAVEAIRTISNWLYWRSSPYTRPLSPDSNMSLTIRPRKKSVDPDIKKLQDAVKAMKEAEQSGKSKGKGTASVVREDYWTPSNPALPSSGNSSSKVSSIPQKTYKKKSPLQENSTTSRREYRRQQKFRIHKFPIGTAIVAVFLVQFQASYSATELKDHIGGSLALTIVNSPWQQLLLAGVTWYFIGAMLVQLVEAIQSKQQEDKEA</sequence>
<evidence type="ECO:0000256" key="1">
    <source>
        <dbReference type="SAM" id="MobiDB-lite"/>
    </source>
</evidence>
<dbReference type="Pfam" id="PF00226">
    <property type="entry name" value="DnaJ"/>
    <property type="match status" value="1"/>
</dbReference>
<proteinExistence type="predicted"/>
<dbReference type="Gene3D" id="3.30.70.20">
    <property type="match status" value="1"/>
</dbReference>
<feature type="domain" description="J" evidence="2">
    <location>
        <begin position="50"/>
        <end position="113"/>
    </location>
</feature>
<dbReference type="EMBL" id="CACVBM020000777">
    <property type="protein sequence ID" value="CAA7023457.1"/>
    <property type="molecule type" value="Genomic_DNA"/>
</dbReference>
<dbReference type="PANTHER" id="PTHR45295:SF1">
    <property type="entry name" value="CHAPERONE PROTEIN DNAJ C76, CHLOROPLASTIC"/>
    <property type="match status" value="1"/>
</dbReference>
<dbReference type="InterPro" id="IPR036869">
    <property type="entry name" value="J_dom_sf"/>
</dbReference>
<dbReference type="FunFam" id="3.30.70.20:FF:000039">
    <property type="entry name" value="Chaperone protein DnaJ"/>
    <property type="match status" value="1"/>
</dbReference>
<accession>A0A6D2IBT6</accession>
<evidence type="ECO:0000313" key="3">
    <source>
        <dbReference type="EMBL" id="CAA7023457.1"/>
    </source>
</evidence>
<reference evidence="3" key="1">
    <citation type="submission" date="2020-01" db="EMBL/GenBank/DDBJ databases">
        <authorList>
            <person name="Mishra B."/>
        </authorList>
    </citation>
    <scope>NUCLEOTIDE SEQUENCE [LARGE SCALE GENOMIC DNA]</scope>
</reference>
<dbReference type="Gene3D" id="1.10.287.110">
    <property type="entry name" value="DnaJ domain"/>
    <property type="match status" value="1"/>
</dbReference>
<feature type="region of interest" description="Disordered" evidence="1">
    <location>
        <begin position="293"/>
        <end position="312"/>
    </location>
</feature>
<protein>
    <recommendedName>
        <fullName evidence="2">J domain-containing protein</fullName>
    </recommendedName>
</protein>
<dbReference type="SUPFAM" id="SSF54862">
    <property type="entry name" value="4Fe-4S ferredoxins"/>
    <property type="match status" value="1"/>
</dbReference>
<feature type="compositionally biased region" description="Basic and acidic residues" evidence="1">
    <location>
        <begin position="319"/>
        <end position="330"/>
    </location>
</feature>
<dbReference type="Proteomes" id="UP000467841">
    <property type="component" value="Unassembled WGS sequence"/>
</dbReference>
<dbReference type="CDD" id="cd06257">
    <property type="entry name" value="DnaJ"/>
    <property type="match status" value="1"/>
</dbReference>
<dbReference type="AlphaFoldDB" id="A0A6D2IBT6"/>
<dbReference type="InterPro" id="IPR001623">
    <property type="entry name" value="DnaJ_domain"/>
</dbReference>
<gene>
    <name evidence="3" type="ORF">MERR_LOCUS10692</name>
</gene>
<dbReference type="PRINTS" id="PR00625">
    <property type="entry name" value="JDOMAIN"/>
</dbReference>
<dbReference type="SUPFAM" id="SSF46565">
    <property type="entry name" value="Chaperone J-domain"/>
    <property type="match status" value="1"/>
</dbReference>
<dbReference type="PROSITE" id="PS50076">
    <property type="entry name" value="DNAJ_2"/>
    <property type="match status" value="1"/>
</dbReference>
<dbReference type="PANTHER" id="PTHR45295">
    <property type="entry name" value="CHAPERONE PROTEIN DNAJ C76, CHLOROPLASTIC"/>
    <property type="match status" value="1"/>
</dbReference>
<dbReference type="OrthoDB" id="376357at2759"/>
<comment type="caution">
    <text evidence="3">The sequence shown here is derived from an EMBL/GenBank/DDBJ whole genome shotgun (WGS) entry which is preliminary data.</text>
</comment>
<evidence type="ECO:0000313" key="4">
    <source>
        <dbReference type="Proteomes" id="UP000467841"/>
    </source>
</evidence>
<keyword evidence="4" id="KW-1185">Reference proteome</keyword>